<sequence length="1384" mass="141404">MDLTSEVTGVLPIANGGSAKALTLAAGGILWTDSDSFEVSEAGTSGQVLVSNGSSAPSWSSSLGGGLITADSLDFTEFKDAMTLDASTDIATAGFTLSTSGTGEVNLASTGAFTVAGATTLSSTLGVTGTTTLSGNLAANGDTALGNATTDLITFTGRVTNGTSLLPAVNLGSDLGSSSLRFNNIYVGTVNSNAAFSSTGQAVFTYEPASTAYTESSVLINPTAPSANTNLLGIGQGGEQRAGIDAEGDLTLGYDGIAGSSVPTTSNPFNVYNHGTTSIASIDTSGNLTLAGTTFTASSLTTLNCSDCIDFDDIVDSATLDTDFAIAQGTNTWTQTFTGTTTDAFTLNAASLSTGTALTVTGPSSTGITDDFIKATADIGSGAALMSLNPDFSGSSVTGYGLRIQATDSTSGTSNTDYGINSVLTLTNDSSRTARGIYSSVTSSSTSPDSIFGVEIAASNTGALSNLTARSTYGLLASASDTGASAGASSTRTVYGGEFAPTATGATAGTTNVYGVRISAIATHAADAGTVNNYGLYVANSTSSTNGTSTKYGLYVEPQTSADANYGAYFGSSVGILDTTPDADLDIDSSATTGDGFGILASSITTGQALQIDGPTATGVTGNFVNIATDVGSAGALMNLAPDFSGAGVTGYGLNIAATDSTSSANTDYGLRIELALSGNAAKIAYGLRVHSTDTSTTGDASYGILSFPTVSGAISTGTREVYGLSGQPQVTSASTGGTTYVYGLFAQPSVSAASSGSTTNVYTMYAQTIATAATSSTAVINGYGLYIDSSIMNTEGTSTNYGLYVAAQTGADTNYAAVFAGGNVGIGTTSPSDLLTIASSASNAIIRLTDTTNYWQFRQRNSSSDQLEFVYNGGAPAIQIENDGDIGLNNEGPNGDLDVRVGGAGANDDIVLYRVADNQPAIQGYIDGHFSDAGTYSQGNTGLYLQPKGGYTQIGSTSTTDALPSLWITDADGACQHNPEAASETVTCSSDARLKTNIRDTGSALDYFSDFRVRDYHVNATTDPNATNTGVIAQEIMQTHPELVTTGRDGYYMVAEPNPFMLVKAVQELNNKVENALMTIGSDGNSTSQTNLNQLTVTSDINAGGIVKASDLINDERLMINDKIATQSAQIASLDQRQASDSAVLAETKQKTDSLADAVNSTSSTLTSLSDQIQGLLDSLGGDYSSSDSEKSNTDSSQTLSSNNNLTPVEQMFATDSAKLADLDVSNQISTLKLAVSDTLKSLGETFLGKTTVAGDFSQDGTLSITEGKSINAIDTLYFQNSSLANAVDFFNGKVTINQSGVLGVQKLAVSDKTLGSVVLPANRTTVTIETDQLTNSSKIFTSSDKPVAIAAQKNVSESKITLEIAEPLSEDLNIDWWIVDER</sequence>
<dbReference type="EMBL" id="LBSJ01000034">
    <property type="protein sequence ID" value="KKQ14537.1"/>
    <property type="molecule type" value="Genomic_DNA"/>
</dbReference>
<dbReference type="InterPro" id="IPR030392">
    <property type="entry name" value="S74_ICA"/>
</dbReference>
<gene>
    <name evidence="3" type="ORF">US28_C0034G0010</name>
</gene>
<evidence type="ECO:0000256" key="1">
    <source>
        <dbReference type="SAM" id="MobiDB-lite"/>
    </source>
</evidence>
<feature type="region of interest" description="Disordered" evidence="1">
    <location>
        <begin position="1181"/>
        <end position="1207"/>
    </location>
</feature>
<evidence type="ECO:0000259" key="2">
    <source>
        <dbReference type="PROSITE" id="PS51688"/>
    </source>
</evidence>
<comment type="caution">
    <text evidence="3">The sequence shown here is derived from an EMBL/GenBank/DDBJ whole genome shotgun (WGS) entry which is preliminary data.</text>
</comment>
<proteinExistence type="predicted"/>
<feature type="domain" description="Peptidase S74" evidence="2">
    <location>
        <begin position="991"/>
        <end position="1081"/>
    </location>
</feature>
<organism evidence="3 4">
    <name type="scientific">Candidatus Daviesbacteria bacterium GW2011_GWA1_36_8</name>
    <dbReference type="NCBI Taxonomy" id="1618417"/>
    <lineage>
        <taxon>Bacteria</taxon>
        <taxon>Candidatus Daviesiibacteriota</taxon>
    </lineage>
</organism>
<evidence type="ECO:0000313" key="3">
    <source>
        <dbReference type="EMBL" id="KKQ14537.1"/>
    </source>
</evidence>
<dbReference type="Pfam" id="PF13884">
    <property type="entry name" value="Peptidase_S74"/>
    <property type="match status" value="1"/>
</dbReference>
<feature type="compositionally biased region" description="Low complexity" evidence="1">
    <location>
        <begin position="1195"/>
        <end position="1207"/>
    </location>
</feature>
<dbReference type="Proteomes" id="UP000034448">
    <property type="component" value="Unassembled WGS sequence"/>
</dbReference>
<protein>
    <submittedName>
        <fullName evidence="3">Adhesin, nonfunctional</fullName>
    </submittedName>
</protein>
<dbReference type="PROSITE" id="PS51688">
    <property type="entry name" value="ICA"/>
    <property type="match status" value="1"/>
</dbReference>
<accession>A0A0G0F991</accession>
<evidence type="ECO:0000313" key="4">
    <source>
        <dbReference type="Proteomes" id="UP000034448"/>
    </source>
</evidence>
<name>A0A0G0F991_9BACT</name>
<reference evidence="3 4" key="1">
    <citation type="journal article" date="2015" name="Nature">
        <title>rRNA introns, odd ribosomes, and small enigmatic genomes across a large radiation of phyla.</title>
        <authorList>
            <person name="Brown C.T."/>
            <person name="Hug L.A."/>
            <person name="Thomas B.C."/>
            <person name="Sharon I."/>
            <person name="Castelle C.J."/>
            <person name="Singh A."/>
            <person name="Wilkins M.J."/>
            <person name="Williams K.H."/>
            <person name="Banfield J.F."/>
        </authorList>
    </citation>
    <scope>NUCLEOTIDE SEQUENCE [LARGE SCALE GENOMIC DNA]</scope>
</reference>